<comment type="caution">
    <text evidence="1">The sequence shown here is derived from an EMBL/GenBank/DDBJ whole genome shotgun (WGS) entry which is preliminary data.</text>
</comment>
<dbReference type="Proteomes" id="UP000272474">
    <property type="component" value="Unassembled WGS sequence"/>
</dbReference>
<dbReference type="NCBIfam" id="NF033402">
    <property type="entry name" value="linaridin_RiPP"/>
    <property type="match status" value="1"/>
</dbReference>
<protein>
    <submittedName>
        <fullName evidence="1">Linaridin family RiPP</fullName>
    </submittedName>
</protein>
<gene>
    <name evidence="1" type="ORF">D7294_30865</name>
</gene>
<reference evidence="1 2" key="1">
    <citation type="journal article" date="2014" name="Int. J. Syst. Evol. Microbiol.">
        <title>Streptomyces hoynatensis sp. nov., isolated from deep marine sediment.</title>
        <authorList>
            <person name="Veyisoglu A."/>
            <person name="Sahin N."/>
        </authorList>
    </citation>
    <scope>NUCLEOTIDE SEQUENCE [LARGE SCALE GENOMIC DNA]</scope>
    <source>
        <strain evidence="1 2">KCTC 29097</strain>
    </source>
</reference>
<evidence type="ECO:0000313" key="1">
    <source>
        <dbReference type="EMBL" id="RKN35813.1"/>
    </source>
</evidence>
<dbReference type="RefSeq" id="WP_120685130.1">
    <property type="nucleotide sequence ID" value="NZ_RBAL01000036.1"/>
</dbReference>
<dbReference type="EMBL" id="RBAL01000036">
    <property type="protein sequence ID" value="RKN35813.1"/>
    <property type="molecule type" value="Genomic_DNA"/>
</dbReference>
<evidence type="ECO:0000313" key="2">
    <source>
        <dbReference type="Proteomes" id="UP000272474"/>
    </source>
</evidence>
<proteinExistence type="predicted"/>
<keyword evidence="2" id="KW-1185">Reference proteome</keyword>
<dbReference type="AlphaFoldDB" id="A0A3A9YFZ8"/>
<sequence length="68" mass="6772">MSVVAEFANASLADVTPGPLMGTEAGLSSDAAPVLCTPAATIACPEGWAILVAVADAVWNVTQEITQG</sequence>
<organism evidence="1 2">
    <name type="scientific">Streptomyces hoynatensis</name>
    <dbReference type="NCBI Taxonomy" id="1141874"/>
    <lineage>
        <taxon>Bacteria</taxon>
        <taxon>Bacillati</taxon>
        <taxon>Actinomycetota</taxon>
        <taxon>Actinomycetes</taxon>
        <taxon>Kitasatosporales</taxon>
        <taxon>Streptomycetaceae</taxon>
        <taxon>Streptomyces</taxon>
    </lineage>
</organism>
<accession>A0A3A9YFZ8</accession>
<name>A0A3A9YFZ8_9ACTN</name>
<dbReference type="OrthoDB" id="4277529at2"/>